<dbReference type="AlphaFoldDB" id="A0A8S3ZG34"/>
<dbReference type="InterPro" id="IPR012341">
    <property type="entry name" value="6hp_glycosidase-like_sf"/>
</dbReference>
<feature type="domain" description="Glycoside hydrolase family 9" evidence="9">
    <location>
        <begin position="1"/>
        <end position="353"/>
    </location>
</feature>
<dbReference type="OrthoDB" id="10257085at2759"/>
<dbReference type="SUPFAM" id="SSF48208">
    <property type="entry name" value="Six-hairpin glycosidases"/>
    <property type="match status" value="1"/>
</dbReference>
<evidence type="ECO:0000259" key="9">
    <source>
        <dbReference type="Pfam" id="PF00759"/>
    </source>
</evidence>
<protein>
    <recommendedName>
        <fullName evidence="3">cellulase</fullName>
        <ecNumber evidence="3">3.2.1.4</ecNumber>
    </recommendedName>
</protein>
<proteinExistence type="inferred from homology"/>
<dbReference type="GO" id="GO:0008810">
    <property type="term" value="F:cellulase activity"/>
    <property type="evidence" value="ECO:0007669"/>
    <property type="project" value="UniProtKB-EC"/>
</dbReference>
<dbReference type="Gene3D" id="1.50.10.10">
    <property type="match status" value="1"/>
</dbReference>
<dbReference type="InterPro" id="IPR001701">
    <property type="entry name" value="Glyco_hydro_9"/>
</dbReference>
<keyword evidence="7" id="KW-0326">Glycosidase</keyword>
<dbReference type="Pfam" id="PF00759">
    <property type="entry name" value="Glyco_hydro_9"/>
    <property type="match status" value="1"/>
</dbReference>
<organism evidence="10 11">
    <name type="scientific">Candidula unifasciata</name>
    <dbReference type="NCBI Taxonomy" id="100452"/>
    <lineage>
        <taxon>Eukaryota</taxon>
        <taxon>Metazoa</taxon>
        <taxon>Spiralia</taxon>
        <taxon>Lophotrochozoa</taxon>
        <taxon>Mollusca</taxon>
        <taxon>Gastropoda</taxon>
        <taxon>Heterobranchia</taxon>
        <taxon>Euthyneura</taxon>
        <taxon>Panpulmonata</taxon>
        <taxon>Eupulmonata</taxon>
        <taxon>Stylommatophora</taxon>
        <taxon>Helicina</taxon>
        <taxon>Helicoidea</taxon>
        <taxon>Geomitridae</taxon>
        <taxon>Candidula</taxon>
    </lineage>
</organism>
<name>A0A8S3ZG34_9EUPU</name>
<keyword evidence="5" id="KW-0136">Cellulose degradation</keyword>
<dbReference type="Proteomes" id="UP000678393">
    <property type="component" value="Unassembled WGS sequence"/>
</dbReference>
<dbReference type="EC" id="3.2.1.4" evidence="3"/>
<evidence type="ECO:0000313" key="10">
    <source>
        <dbReference type="EMBL" id="CAG5128377.1"/>
    </source>
</evidence>
<evidence type="ECO:0000256" key="6">
    <source>
        <dbReference type="ARBA" id="ARBA00023277"/>
    </source>
</evidence>
<evidence type="ECO:0000256" key="3">
    <source>
        <dbReference type="ARBA" id="ARBA00012601"/>
    </source>
</evidence>
<accession>A0A8S3ZG34</accession>
<evidence type="ECO:0000256" key="5">
    <source>
        <dbReference type="ARBA" id="ARBA00023001"/>
    </source>
</evidence>
<comment type="caution">
    <text evidence="10">The sequence shown here is derived from an EMBL/GenBank/DDBJ whole genome shotgun (WGS) entry which is preliminary data.</text>
</comment>
<evidence type="ECO:0000256" key="7">
    <source>
        <dbReference type="ARBA" id="ARBA00023295"/>
    </source>
</evidence>
<dbReference type="EMBL" id="CAJHNH020003035">
    <property type="protein sequence ID" value="CAG5128377.1"/>
    <property type="molecule type" value="Genomic_DNA"/>
</dbReference>
<dbReference type="InterPro" id="IPR008928">
    <property type="entry name" value="6-hairpin_glycosidase_sf"/>
</dbReference>
<evidence type="ECO:0000256" key="1">
    <source>
        <dbReference type="ARBA" id="ARBA00000966"/>
    </source>
</evidence>
<comment type="catalytic activity">
    <reaction evidence="1">
        <text>Endohydrolysis of (1-&gt;4)-beta-D-glucosidic linkages in cellulose, lichenin and cereal beta-D-glucans.</text>
        <dbReference type="EC" id="3.2.1.4"/>
    </reaction>
</comment>
<evidence type="ECO:0000313" key="11">
    <source>
        <dbReference type="Proteomes" id="UP000678393"/>
    </source>
</evidence>
<keyword evidence="6" id="KW-0119">Carbohydrate metabolism</keyword>
<reference evidence="10" key="1">
    <citation type="submission" date="2021-04" db="EMBL/GenBank/DDBJ databases">
        <authorList>
            <consortium name="Molecular Ecology Group"/>
        </authorList>
    </citation>
    <scope>NUCLEOTIDE SEQUENCE</scope>
</reference>
<evidence type="ECO:0000256" key="4">
    <source>
        <dbReference type="ARBA" id="ARBA00022801"/>
    </source>
</evidence>
<evidence type="ECO:0000256" key="2">
    <source>
        <dbReference type="ARBA" id="ARBA00007072"/>
    </source>
</evidence>
<keyword evidence="4" id="KW-0378">Hydrolase</keyword>
<dbReference type="GO" id="GO:0030245">
    <property type="term" value="P:cellulose catabolic process"/>
    <property type="evidence" value="ECO:0007669"/>
    <property type="project" value="UniProtKB-KW"/>
</dbReference>
<dbReference type="PANTHER" id="PTHR22298">
    <property type="entry name" value="ENDO-1,4-BETA-GLUCANASE"/>
    <property type="match status" value="1"/>
</dbReference>
<gene>
    <name evidence="10" type="ORF">CUNI_LOCUS13935</name>
</gene>
<keyword evidence="11" id="KW-1185">Reference proteome</keyword>
<evidence type="ECO:0000256" key="8">
    <source>
        <dbReference type="ARBA" id="ARBA00023326"/>
    </source>
</evidence>
<keyword evidence="8" id="KW-0624">Polysaccharide degradation</keyword>
<sequence length="435" mass="49350">MLLWGLVEFGSAYKSTGLLDDVLDSVRWSLDYFLKAHTEKFVFYGQVGDPYVDHAYWGRPEDMDMTRPAYKLTPESPGSDLIGETSAAMAAGYVAFRNIDPAYAQKLLSHAKDLFEFADTFRGSYSDTIDNAVEFYGSSSDEDELAWAAVWLYRATGNRYYLNKAQYWFRLAPSCWAQSWADKTCGVSVLLYKLTKDRQYKSVIESTFSQWLPGGHVHYTPKGLAFRSDWGTLRYTANMAFVALVAADLGIQPSIYRPWARRQIHYMLGDSGRSYVVGYGYRFPTRPHHASSSCKSPPHPCTWADYSKSEPNAHILYGALVGGPDSEDNFLDERDDYIHNEVGCEYNGGFQSAIADIASFNKSPKHKIHTGCHFKNHIEERHARTNNTIHRLPRATNASCFSRDMKLENTQFTGNHLKTGETKNMTINHSMNVLR</sequence>
<comment type="similarity">
    <text evidence="2">Belongs to the glycosyl hydrolase 9 (cellulase E) family.</text>
</comment>